<protein>
    <submittedName>
        <fullName evidence="2">Uncharacterized protein</fullName>
    </submittedName>
</protein>
<accession>A0AAV1I7Y9</accession>
<evidence type="ECO:0000313" key="3">
    <source>
        <dbReference type="Proteomes" id="UP001314263"/>
    </source>
</evidence>
<reference evidence="2 3" key="1">
    <citation type="submission" date="2023-10" db="EMBL/GenBank/DDBJ databases">
        <authorList>
            <person name="Maclean D."/>
            <person name="Macfadyen A."/>
        </authorList>
    </citation>
    <scope>NUCLEOTIDE SEQUENCE [LARGE SCALE GENOMIC DNA]</scope>
</reference>
<keyword evidence="1" id="KW-0732">Signal</keyword>
<proteinExistence type="predicted"/>
<comment type="caution">
    <text evidence="2">The sequence shown here is derived from an EMBL/GenBank/DDBJ whole genome shotgun (WGS) entry which is preliminary data.</text>
</comment>
<keyword evidence="3" id="KW-1185">Reference proteome</keyword>
<name>A0AAV1I7Y9_9CHLO</name>
<gene>
    <name evidence="2" type="ORF">CVIRNUC_006066</name>
</gene>
<dbReference type="AlphaFoldDB" id="A0AAV1I7Y9"/>
<dbReference type="EMBL" id="CAUYUE010000007">
    <property type="protein sequence ID" value="CAK0782871.1"/>
    <property type="molecule type" value="Genomic_DNA"/>
</dbReference>
<dbReference type="Proteomes" id="UP001314263">
    <property type="component" value="Unassembled WGS sequence"/>
</dbReference>
<evidence type="ECO:0000256" key="1">
    <source>
        <dbReference type="SAM" id="SignalP"/>
    </source>
</evidence>
<organism evidence="2 3">
    <name type="scientific">Coccomyxa viridis</name>
    <dbReference type="NCBI Taxonomy" id="1274662"/>
    <lineage>
        <taxon>Eukaryota</taxon>
        <taxon>Viridiplantae</taxon>
        <taxon>Chlorophyta</taxon>
        <taxon>core chlorophytes</taxon>
        <taxon>Trebouxiophyceae</taxon>
        <taxon>Trebouxiophyceae incertae sedis</taxon>
        <taxon>Coccomyxaceae</taxon>
        <taxon>Coccomyxa</taxon>
    </lineage>
</organism>
<feature type="chain" id="PRO_5043505615" evidence="1">
    <location>
        <begin position="18"/>
        <end position="227"/>
    </location>
</feature>
<feature type="signal peptide" evidence="1">
    <location>
        <begin position="1"/>
        <end position="17"/>
    </location>
</feature>
<evidence type="ECO:0000313" key="2">
    <source>
        <dbReference type="EMBL" id="CAK0782871.1"/>
    </source>
</evidence>
<sequence>MLAAAIVLLCISAGARADQDSNKPVADLLFTLSADTATFTTANTLVLQNASATALFYGKGARAGVTPTGAFVNSTAGAQYVASSGQWLSNPTATLYGYDANNTGHAIVLSLASPSASPADKSVTFNVAILTDATAIKTGKGVANEEFEASANEAGYLLTSVQPGTEMYDVALFIDVNNESVQPEATTKDWYRPYYGGYGRGYGGYGGGYGYGYRPYYRPYYGYGWGK</sequence>